<feature type="transmembrane region" description="Helical" evidence="6">
    <location>
        <begin position="6"/>
        <end position="27"/>
    </location>
</feature>
<feature type="transmembrane region" description="Helical" evidence="6">
    <location>
        <begin position="147"/>
        <end position="167"/>
    </location>
</feature>
<keyword evidence="3 6" id="KW-0812">Transmembrane</keyword>
<keyword evidence="4 6" id="KW-1133">Transmembrane helix</keyword>
<evidence type="ECO:0000256" key="5">
    <source>
        <dbReference type="ARBA" id="ARBA00023136"/>
    </source>
</evidence>
<feature type="transmembrane region" description="Helical" evidence="6">
    <location>
        <begin position="188"/>
        <end position="212"/>
    </location>
</feature>
<feature type="transmembrane region" description="Helical" evidence="6">
    <location>
        <begin position="39"/>
        <end position="62"/>
    </location>
</feature>
<keyword evidence="9" id="KW-1185">Reference proteome</keyword>
<dbReference type="EMBL" id="CP053708">
    <property type="protein sequence ID" value="QKE89203.1"/>
    <property type="molecule type" value="Genomic_DNA"/>
</dbReference>
<dbReference type="PANTHER" id="PTHR34820:SF4">
    <property type="entry name" value="INNER MEMBRANE PROTEIN YEBZ"/>
    <property type="match status" value="1"/>
</dbReference>
<evidence type="ECO:0000256" key="6">
    <source>
        <dbReference type="SAM" id="Phobius"/>
    </source>
</evidence>
<dbReference type="Pfam" id="PF05425">
    <property type="entry name" value="CopD"/>
    <property type="match status" value="1"/>
</dbReference>
<evidence type="ECO:0000313" key="8">
    <source>
        <dbReference type="EMBL" id="QKE89203.1"/>
    </source>
</evidence>
<gene>
    <name evidence="8" type="primary">copD</name>
    <name evidence="8" type="ORF">HN018_03330</name>
</gene>
<evidence type="ECO:0000313" key="9">
    <source>
        <dbReference type="Proteomes" id="UP000500767"/>
    </source>
</evidence>
<keyword evidence="2" id="KW-1003">Cell membrane</keyword>
<evidence type="ECO:0000256" key="1">
    <source>
        <dbReference type="ARBA" id="ARBA00004651"/>
    </source>
</evidence>
<organism evidence="8 9">
    <name type="scientific">Lichenicola cladoniae</name>
    <dbReference type="NCBI Taxonomy" id="1484109"/>
    <lineage>
        <taxon>Bacteria</taxon>
        <taxon>Pseudomonadati</taxon>
        <taxon>Pseudomonadota</taxon>
        <taxon>Alphaproteobacteria</taxon>
        <taxon>Acetobacterales</taxon>
        <taxon>Acetobacteraceae</taxon>
        <taxon>Lichenicola</taxon>
    </lineage>
</organism>
<feature type="transmembrane region" description="Helical" evidence="6">
    <location>
        <begin position="275"/>
        <end position="296"/>
    </location>
</feature>
<evidence type="ECO:0000256" key="2">
    <source>
        <dbReference type="ARBA" id="ARBA00022475"/>
    </source>
</evidence>
<name>A0A6M8HLG7_9PROT</name>
<protein>
    <submittedName>
        <fullName evidence="8">Copper homeostasis membrane protein CopD</fullName>
    </submittedName>
</protein>
<evidence type="ECO:0000259" key="7">
    <source>
        <dbReference type="Pfam" id="PF05425"/>
    </source>
</evidence>
<evidence type="ECO:0000256" key="3">
    <source>
        <dbReference type="ARBA" id="ARBA00022692"/>
    </source>
</evidence>
<dbReference type="KEGG" id="lck:HN018_03330"/>
<dbReference type="InterPro" id="IPR008457">
    <property type="entry name" value="Cu-R_CopD_dom"/>
</dbReference>
<sequence length="301" mass="31610">MQTMLVLARLGQYVGTSGLFGGAFFLARQHPDLPTVGERRLLIVSGLMLMAATIAALGLQAADMAGGADPSMMAMVLTSTSFGHAAISRLVVVAVALLLLLLLNQPNRHRLWLVTALGAVATASLAWGGHAVSNEGSAGFVHFSTDVVHLLAAAFWIGALGILMAMVTGHLARTVGTPARRLDRALSGFSGVGTVAVVLVILSGLINGWFLVGPDHLRGLFTTLYGRLLLIKLALFMVMLGLAALHRWRLTPRLETAESGGVNIRNGVTEIRRSIALETVSAVLVLGLVAWFGTLAPPNDG</sequence>
<feature type="transmembrane region" description="Helical" evidence="6">
    <location>
        <begin position="82"/>
        <end position="103"/>
    </location>
</feature>
<dbReference type="NCBIfam" id="NF033808">
    <property type="entry name" value="copper_CopD"/>
    <property type="match status" value="1"/>
</dbReference>
<feature type="transmembrane region" description="Helical" evidence="6">
    <location>
        <begin position="224"/>
        <end position="245"/>
    </location>
</feature>
<comment type="subcellular location">
    <subcellularLocation>
        <location evidence="1">Cell membrane</location>
        <topology evidence="1">Multi-pass membrane protein</topology>
    </subcellularLocation>
</comment>
<dbReference type="PANTHER" id="PTHR34820">
    <property type="entry name" value="INNER MEMBRANE PROTEIN YEBZ"/>
    <property type="match status" value="1"/>
</dbReference>
<feature type="domain" description="Copper resistance protein D" evidence="7">
    <location>
        <begin position="184"/>
        <end position="291"/>
    </location>
</feature>
<dbReference type="GO" id="GO:0005886">
    <property type="term" value="C:plasma membrane"/>
    <property type="evidence" value="ECO:0007669"/>
    <property type="project" value="UniProtKB-SubCell"/>
</dbReference>
<dbReference type="InterPro" id="IPR047689">
    <property type="entry name" value="CopD"/>
</dbReference>
<dbReference type="AlphaFoldDB" id="A0A6M8HLG7"/>
<proteinExistence type="predicted"/>
<dbReference type="GO" id="GO:0006825">
    <property type="term" value="P:copper ion transport"/>
    <property type="evidence" value="ECO:0007669"/>
    <property type="project" value="InterPro"/>
</dbReference>
<evidence type="ECO:0000256" key="4">
    <source>
        <dbReference type="ARBA" id="ARBA00022989"/>
    </source>
</evidence>
<reference evidence="8 9" key="1">
    <citation type="journal article" date="2014" name="World J. Microbiol. Biotechnol.">
        <title>Biodiversity and physiological characteristics of Antarctic and Arctic lichens-associated bacteria.</title>
        <authorList>
            <person name="Lee Y.M."/>
            <person name="Kim E.H."/>
            <person name="Lee H.K."/>
            <person name="Hong S.G."/>
        </authorList>
    </citation>
    <scope>NUCLEOTIDE SEQUENCE [LARGE SCALE GENOMIC DNA]</scope>
    <source>
        <strain evidence="8 9">PAMC 26569</strain>
    </source>
</reference>
<keyword evidence="5 6" id="KW-0472">Membrane</keyword>
<accession>A0A6M8HLG7</accession>
<dbReference type="Proteomes" id="UP000500767">
    <property type="component" value="Chromosome"/>
</dbReference>
<feature type="transmembrane region" description="Helical" evidence="6">
    <location>
        <begin position="110"/>
        <end position="127"/>
    </location>
</feature>
<dbReference type="InterPro" id="IPR032694">
    <property type="entry name" value="CopC/D"/>
</dbReference>